<protein>
    <submittedName>
        <fullName evidence="1">Uncharacterized protein</fullName>
    </submittedName>
</protein>
<organism evidence="1 2">
    <name type="scientific">Hydnum rufescens UP504</name>
    <dbReference type="NCBI Taxonomy" id="1448309"/>
    <lineage>
        <taxon>Eukaryota</taxon>
        <taxon>Fungi</taxon>
        <taxon>Dikarya</taxon>
        <taxon>Basidiomycota</taxon>
        <taxon>Agaricomycotina</taxon>
        <taxon>Agaricomycetes</taxon>
        <taxon>Cantharellales</taxon>
        <taxon>Hydnaceae</taxon>
        <taxon>Hydnum</taxon>
    </lineage>
</organism>
<keyword evidence="2" id="KW-1185">Reference proteome</keyword>
<reference evidence="1" key="1">
    <citation type="journal article" date="2020" name="Nat. Commun.">
        <title>Large-scale genome sequencing of mycorrhizal fungi provides insights into the early evolution of symbiotic traits.</title>
        <authorList>
            <person name="Miyauchi S."/>
            <person name="Kiss E."/>
            <person name="Kuo A."/>
            <person name="Drula E."/>
            <person name="Kohler A."/>
            <person name="Sanchez-Garcia M."/>
            <person name="Morin E."/>
            <person name="Andreopoulos B."/>
            <person name="Barry K.W."/>
            <person name="Bonito G."/>
            <person name="Buee M."/>
            <person name="Carver A."/>
            <person name="Chen C."/>
            <person name="Cichocki N."/>
            <person name="Clum A."/>
            <person name="Culley D."/>
            <person name="Crous P.W."/>
            <person name="Fauchery L."/>
            <person name="Girlanda M."/>
            <person name="Hayes R.D."/>
            <person name="Keri Z."/>
            <person name="LaButti K."/>
            <person name="Lipzen A."/>
            <person name="Lombard V."/>
            <person name="Magnuson J."/>
            <person name="Maillard F."/>
            <person name="Murat C."/>
            <person name="Nolan M."/>
            <person name="Ohm R.A."/>
            <person name="Pangilinan J."/>
            <person name="Pereira M.F."/>
            <person name="Perotto S."/>
            <person name="Peter M."/>
            <person name="Pfister S."/>
            <person name="Riley R."/>
            <person name="Sitrit Y."/>
            <person name="Stielow J.B."/>
            <person name="Szollosi G."/>
            <person name="Zifcakova L."/>
            <person name="Stursova M."/>
            <person name="Spatafora J.W."/>
            <person name="Tedersoo L."/>
            <person name="Vaario L.M."/>
            <person name="Yamada A."/>
            <person name="Yan M."/>
            <person name="Wang P."/>
            <person name="Xu J."/>
            <person name="Bruns T."/>
            <person name="Baldrian P."/>
            <person name="Vilgalys R."/>
            <person name="Dunand C."/>
            <person name="Henrissat B."/>
            <person name="Grigoriev I.V."/>
            <person name="Hibbett D."/>
            <person name="Nagy L.G."/>
            <person name="Martin F.M."/>
        </authorList>
    </citation>
    <scope>NUCLEOTIDE SEQUENCE</scope>
    <source>
        <strain evidence="1">UP504</strain>
    </source>
</reference>
<gene>
    <name evidence="1" type="ORF">BS47DRAFT_1346635</name>
</gene>
<evidence type="ECO:0000313" key="2">
    <source>
        <dbReference type="Proteomes" id="UP000886523"/>
    </source>
</evidence>
<dbReference type="Proteomes" id="UP000886523">
    <property type="component" value="Unassembled WGS sequence"/>
</dbReference>
<sequence>MKTKAKTFDSHMHLLSPLLTATHSLGRLDPASPCHKNYDCLSIPNLLVPMRKN</sequence>
<dbReference type="AlphaFoldDB" id="A0A9P6ATF8"/>
<proteinExistence type="predicted"/>
<dbReference type="EMBL" id="MU128998">
    <property type="protein sequence ID" value="KAF9511608.1"/>
    <property type="molecule type" value="Genomic_DNA"/>
</dbReference>
<evidence type="ECO:0000313" key="1">
    <source>
        <dbReference type="EMBL" id="KAF9511608.1"/>
    </source>
</evidence>
<comment type="caution">
    <text evidence="1">The sequence shown here is derived from an EMBL/GenBank/DDBJ whole genome shotgun (WGS) entry which is preliminary data.</text>
</comment>
<name>A0A9P6ATF8_9AGAM</name>
<accession>A0A9P6ATF8</accession>